<dbReference type="Proteomes" id="UP000234585">
    <property type="component" value="Unassembled WGS sequence"/>
</dbReference>
<dbReference type="RefSeq" id="XP_024668659.1">
    <property type="nucleotide sequence ID" value="XM_024819703.1"/>
</dbReference>
<reference evidence="1 2" key="1">
    <citation type="submission" date="2017-12" db="EMBL/GenBank/DDBJ databases">
        <authorList>
            <consortium name="DOE Joint Genome Institute"/>
            <person name="Haridas S."/>
            <person name="Kjaerbolling I."/>
            <person name="Vesth T.C."/>
            <person name="Frisvad J.C."/>
            <person name="Nybo J.L."/>
            <person name="Theobald S."/>
            <person name="Kuo A."/>
            <person name="Bowyer P."/>
            <person name="Matsuda Y."/>
            <person name="Mondo S."/>
            <person name="Lyhne E.K."/>
            <person name="Kogle M.E."/>
            <person name="Clum A."/>
            <person name="Lipzen A."/>
            <person name="Salamov A."/>
            <person name="Ngan C.Y."/>
            <person name="Daum C."/>
            <person name="Chiniquy J."/>
            <person name="Barry K."/>
            <person name="LaButti K."/>
            <person name="Simmons B.A."/>
            <person name="Magnuson J.K."/>
            <person name="Mortensen U.H."/>
            <person name="Larsen T.O."/>
            <person name="Grigoriev I.V."/>
            <person name="Baker S.E."/>
            <person name="Andersen M.R."/>
            <person name="Nordberg H.P."/>
            <person name="Cantor M.N."/>
            <person name="Hua S.X."/>
        </authorList>
    </citation>
    <scope>NUCLEOTIDE SEQUENCE [LARGE SCALE GENOMIC DNA]</scope>
    <source>
        <strain evidence="1 2">CBS 102.13</strain>
    </source>
</reference>
<dbReference type="AlphaFoldDB" id="A0A2I2F203"/>
<proteinExistence type="predicted"/>
<protein>
    <submittedName>
        <fullName evidence="1">Uncharacterized protein</fullName>
    </submittedName>
</protein>
<organism evidence="1 2">
    <name type="scientific">Aspergillus candidus</name>
    <dbReference type="NCBI Taxonomy" id="41067"/>
    <lineage>
        <taxon>Eukaryota</taxon>
        <taxon>Fungi</taxon>
        <taxon>Dikarya</taxon>
        <taxon>Ascomycota</taxon>
        <taxon>Pezizomycotina</taxon>
        <taxon>Eurotiomycetes</taxon>
        <taxon>Eurotiomycetidae</taxon>
        <taxon>Eurotiales</taxon>
        <taxon>Aspergillaceae</taxon>
        <taxon>Aspergillus</taxon>
        <taxon>Aspergillus subgen. Circumdati</taxon>
    </lineage>
</organism>
<name>A0A2I2F203_ASPCN</name>
<sequence length="54" mass="5343">MASPAEKYARESGLCIGGNCAVGGSPQPCVEGSCEGHDGSSCRKSDIVICPGGN</sequence>
<evidence type="ECO:0000313" key="2">
    <source>
        <dbReference type="Proteomes" id="UP000234585"/>
    </source>
</evidence>
<gene>
    <name evidence="1" type="ORF">BDW47DRAFT_72919</name>
</gene>
<dbReference type="GeneID" id="36526863"/>
<keyword evidence="2" id="KW-1185">Reference proteome</keyword>
<accession>A0A2I2F203</accession>
<evidence type="ECO:0000313" key="1">
    <source>
        <dbReference type="EMBL" id="PLB34647.1"/>
    </source>
</evidence>
<dbReference type="EMBL" id="KZ559175">
    <property type="protein sequence ID" value="PLB34647.1"/>
    <property type="molecule type" value="Genomic_DNA"/>
</dbReference>